<reference evidence="3" key="1">
    <citation type="journal article" date="2020" name="Genome Biol.">
        <title>Gamete binning: chromosome-level and haplotype-resolved genome assembly enabled by high-throughput single-cell sequencing of gamete genomes.</title>
        <authorList>
            <person name="Campoy J.A."/>
            <person name="Sun H."/>
            <person name="Goel M."/>
            <person name="Jiao W.-B."/>
            <person name="Folz-Donahue K."/>
            <person name="Wang N."/>
            <person name="Rubio M."/>
            <person name="Liu C."/>
            <person name="Kukat C."/>
            <person name="Ruiz D."/>
            <person name="Huettel B."/>
            <person name="Schneeberger K."/>
        </authorList>
    </citation>
    <scope>NUCLEOTIDE SEQUENCE [LARGE SCALE GENOMIC DNA]</scope>
    <source>
        <strain evidence="3">cv. Rojo Pasion</strain>
    </source>
</reference>
<dbReference type="OrthoDB" id="1734065at2759"/>
<proteinExistence type="predicted"/>
<gene>
    <name evidence="2" type="ORF">ORAREDHAP_LOCUS38797</name>
</gene>
<evidence type="ECO:0000313" key="3">
    <source>
        <dbReference type="Proteomes" id="UP000507245"/>
    </source>
</evidence>
<dbReference type="AlphaFoldDB" id="A0A6J5XRG4"/>
<dbReference type="GO" id="GO:0003729">
    <property type="term" value="F:mRNA binding"/>
    <property type="evidence" value="ECO:0007669"/>
    <property type="project" value="TreeGrafter"/>
</dbReference>
<dbReference type="PANTHER" id="PTHR43979">
    <property type="entry name" value="PRE-MRNA-PROCESSING FACTOR 17"/>
    <property type="match status" value="1"/>
</dbReference>
<feature type="region of interest" description="Disordered" evidence="1">
    <location>
        <begin position="43"/>
        <end position="63"/>
    </location>
</feature>
<dbReference type="EMBL" id="CAEKKB010000006">
    <property type="protein sequence ID" value="CAB4314385.1"/>
    <property type="molecule type" value="Genomic_DNA"/>
</dbReference>
<accession>A0A6J5XRG4</accession>
<sequence>MIFNIPYVKRNTGHDCFKLAKGKPPLRSWCPQLDLLRAYSDQNDEELNEPEQQNQNPSSTTSSLYTSPPWLLLAKSAVPNVDGMMLALKVVAGQRSLSRPIDLTQHIVGFNSTYDQLWAPIYDPSYPYTKDDIAQGMRNHKLDFVKDASIEPFIFDAQCITFHKYGYASDPSAFAGYNYVGDFEALQKNQHE</sequence>
<feature type="compositionally biased region" description="Low complexity" evidence="1">
    <location>
        <begin position="50"/>
        <end position="63"/>
    </location>
</feature>
<organism evidence="2 3">
    <name type="scientific">Prunus armeniaca</name>
    <name type="common">Apricot</name>
    <name type="synonym">Armeniaca vulgaris</name>
    <dbReference type="NCBI Taxonomy" id="36596"/>
    <lineage>
        <taxon>Eukaryota</taxon>
        <taxon>Viridiplantae</taxon>
        <taxon>Streptophyta</taxon>
        <taxon>Embryophyta</taxon>
        <taxon>Tracheophyta</taxon>
        <taxon>Spermatophyta</taxon>
        <taxon>Magnoliopsida</taxon>
        <taxon>eudicotyledons</taxon>
        <taxon>Gunneridae</taxon>
        <taxon>Pentapetalae</taxon>
        <taxon>rosids</taxon>
        <taxon>fabids</taxon>
        <taxon>Rosales</taxon>
        <taxon>Rosaceae</taxon>
        <taxon>Amygdaloideae</taxon>
        <taxon>Amygdaleae</taxon>
        <taxon>Prunus</taxon>
    </lineage>
</organism>
<keyword evidence="3" id="KW-1185">Reference proteome</keyword>
<dbReference type="InterPro" id="IPR032847">
    <property type="entry name" value="PRPF17"/>
</dbReference>
<dbReference type="GO" id="GO:0071013">
    <property type="term" value="C:catalytic step 2 spliceosome"/>
    <property type="evidence" value="ECO:0007669"/>
    <property type="project" value="InterPro"/>
</dbReference>
<evidence type="ECO:0000256" key="1">
    <source>
        <dbReference type="SAM" id="MobiDB-lite"/>
    </source>
</evidence>
<name>A0A6J5XRG4_PRUAR</name>
<dbReference type="GO" id="GO:0000398">
    <property type="term" value="P:mRNA splicing, via spliceosome"/>
    <property type="evidence" value="ECO:0007669"/>
    <property type="project" value="InterPro"/>
</dbReference>
<evidence type="ECO:0000313" key="2">
    <source>
        <dbReference type="EMBL" id="CAB4314385.1"/>
    </source>
</evidence>
<protein>
    <submittedName>
        <fullName evidence="2">Uncharacterized protein</fullName>
    </submittedName>
</protein>
<dbReference type="Proteomes" id="UP000507245">
    <property type="component" value="Unassembled WGS sequence"/>
</dbReference>
<dbReference type="PANTHER" id="PTHR43979:SF1">
    <property type="entry name" value="PRE-MRNA-PROCESSING FACTOR 17"/>
    <property type="match status" value="1"/>
</dbReference>